<dbReference type="OMA" id="GHYMRSF"/>
<dbReference type="EMBL" id="KK583190">
    <property type="protein sequence ID" value="KDO34466.1"/>
    <property type="molecule type" value="Genomic_DNA"/>
</dbReference>
<reference evidence="1 2" key="1">
    <citation type="journal article" date="2013" name="PLoS Genet.">
        <title>Distinctive expansion of potential virulence genes in the genome of the oomycete fish pathogen Saprolegnia parasitica.</title>
        <authorList>
            <person name="Jiang R.H."/>
            <person name="de Bruijn I."/>
            <person name="Haas B.J."/>
            <person name="Belmonte R."/>
            <person name="Lobach L."/>
            <person name="Christie J."/>
            <person name="van den Ackerveken G."/>
            <person name="Bottin A."/>
            <person name="Bulone V."/>
            <person name="Diaz-Moreno S.M."/>
            <person name="Dumas B."/>
            <person name="Fan L."/>
            <person name="Gaulin E."/>
            <person name="Govers F."/>
            <person name="Grenville-Briggs L.J."/>
            <person name="Horner N.R."/>
            <person name="Levin J.Z."/>
            <person name="Mammella M."/>
            <person name="Meijer H.J."/>
            <person name="Morris P."/>
            <person name="Nusbaum C."/>
            <person name="Oome S."/>
            <person name="Phillips A.J."/>
            <person name="van Rooyen D."/>
            <person name="Rzeszutek E."/>
            <person name="Saraiva M."/>
            <person name="Secombes C.J."/>
            <person name="Seidl M.F."/>
            <person name="Snel B."/>
            <person name="Stassen J.H."/>
            <person name="Sykes S."/>
            <person name="Tripathy S."/>
            <person name="van den Berg H."/>
            <person name="Vega-Arreguin J.C."/>
            <person name="Wawra S."/>
            <person name="Young S.K."/>
            <person name="Zeng Q."/>
            <person name="Dieguez-Uribeondo J."/>
            <person name="Russ C."/>
            <person name="Tyler B.M."/>
            <person name="van West P."/>
        </authorList>
    </citation>
    <scope>NUCLEOTIDE SEQUENCE [LARGE SCALE GENOMIC DNA]</scope>
    <source>
        <strain evidence="1 2">CBS 223.65</strain>
    </source>
</reference>
<evidence type="ECO:0000313" key="1">
    <source>
        <dbReference type="EMBL" id="KDO34466.1"/>
    </source>
</evidence>
<name>A0A067D6Z9_SAPPC</name>
<dbReference type="GeneID" id="24123168"/>
<dbReference type="KEGG" id="spar:SPRG_00530"/>
<evidence type="ECO:0000313" key="2">
    <source>
        <dbReference type="Proteomes" id="UP000030745"/>
    </source>
</evidence>
<dbReference type="VEuPathDB" id="FungiDB:SPRG_00530"/>
<organism evidence="1 2">
    <name type="scientific">Saprolegnia parasitica (strain CBS 223.65)</name>
    <dbReference type="NCBI Taxonomy" id="695850"/>
    <lineage>
        <taxon>Eukaryota</taxon>
        <taxon>Sar</taxon>
        <taxon>Stramenopiles</taxon>
        <taxon>Oomycota</taxon>
        <taxon>Saprolegniomycetes</taxon>
        <taxon>Saprolegniales</taxon>
        <taxon>Saprolegniaceae</taxon>
        <taxon>Saprolegnia</taxon>
    </lineage>
</organism>
<dbReference type="RefSeq" id="XP_012194147.1">
    <property type="nucleotide sequence ID" value="XM_012338757.1"/>
</dbReference>
<proteinExistence type="predicted"/>
<dbReference type="AlphaFoldDB" id="A0A067D6Z9"/>
<accession>A0A067D6Z9</accession>
<gene>
    <name evidence="1" type="ORF">SPRG_00530</name>
</gene>
<protein>
    <submittedName>
        <fullName evidence="1">Uncharacterized protein</fullName>
    </submittedName>
</protein>
<sequence>MSLLRQTTGHYMRSFGRPLPPSSRHNHHTTRTFHLPIVVTPVSSCIASTSSTLHDTAGSALLATKQQLTGHYVPRNLIGLTASLSQSLDDFIDNLMTIPTLLFAKYPPSMNSIDDDEAEL</sequence>
<dbReference type="Proteomes" id="UP000030745">
    <property type="component" value="Unassembled WGS sequence"/>
</dbReference>
<keyword evidence="2" id="KW-1185">Reference proteome</keyword>
<dbReference type="OrthoDB" id="10390422at2759"/>